<feature type="transmembrane region" description="Helical" evidence="2">
    <location>
        <begin position="32"/>
        <end position="52"/>
    </location>
</feature>
<evidence type="ECO:0000256" key="1">
    <source>
        <dbReference type="SAM" id="MobiDB-lite"/>
    </source>
</evidence>
<comment type="caution">
    <text evidence="3">The sequence shown here is derived from an EMBL/GenBank/DDBJ whole genome shotgun (WGS) entry which is preliminary data.</text>
</comment>
<sequence>MNTGSPEKTHHHLGEDVDHAGHVDTGVMSRRWIYIGAVVILVGILVAGLVSWSNIKATNEATNKANQLKNSLAAAGLPVPTTDQIVRVLGTDGGAVCADPATALRNGIDRVGLTNGAAGPGQRPTIGAPGVVNAERIVLQTYCPSKVDDFEDQVRHLKFDDVANS</sequence>
<dbReference type="Proteomes" id="UP001500466">
    <property type="component" value="Unassembled WGS sequence"/>
</dbReference>
<reference evidence="4" key="1">
    <citation type="journal article" date="2019" name="Int. J. Syst. Evol. Microbiol.">
        <title>The Global Catalogue of Microorganisms (GCM) 10K type strain sequencing project: providing services to taxonomists for standard genome sequencing and annotation.</title>
        <authorList>
            <consortium name="The Broad Institute Genomics Platform"/>
            <consortium name="The Broad Institute Genome Sequencing Center for Infectious Disease"/>
            <person name="Wu L."/>
            <person name="Ma J."/>
        </authorList>
    </citation>
    <scope>NUCLEOTIDE SEQUENCE [LARGE SCALE GENOMIC DNA]</scope>
    <source>
        <strain evidence="4">JCM 17986</strain>
    </source>
</reference>
<gene>
    <name evidence="3" type="ORF">GCM10023205_45610</name>
</gene>
<keyword evidence="2" id="KW-0472">Membrane</keyword>
<organism evidence="3 4">
    <name type="scientific">Yinghuangia aomiensis</name>
    <dbReference type="NCBI Taxonomy" id="676205"/>
    <lineage>
        <taxon>Bacteria</taxon>
        <taxon>Bacillati</taxon>
        <taxon>Actinomycetota</taxon>
        <taxon>Actinomycetes</taxon>
        <taxon>Kitasatosporales</taxon>
        <taxon>Streptomycetaceae</taxon>
        <taxon>Yinghuangia</taxon>
    </lineage>
</organism>
<name>A0ABP9HM29_9ACTN</name>
<keyword evidence="2" id="KW-1133">Transmembrane helix</keyword>
<proteinExistence type="predicted"/>
<accession>A0ABP9HM29</accession>
<dbReference type="EMBL" id="BAABHS010000016">
    <property type="protein sequence ID" value="GAA4973932.1"/>
    <property type="molecule type" value="Genomic_DNA"/>
</dbReference>
<feature type="region of interest" description="Disordered" evidence="1">
    <location>
        <begin position="1"/>
        <end position="20"/>
    </location>
</feature>
<evidence type="ECO:0008006" key="5">
    <source>
        <dbReference type="Google" id="ProtNLM"/>
    </source>
</evidence>
<keyword evidence="2" id="KW-0812">Transmembrane</keyword>
<protein>
    <recommendedName>
        <fullName evidence="5">LytR/CpsA/Psr regulator C-terminal domain-containing protein</fullName>
    </recommendedName>
</protein>
<keyword evidence="4" id="KW-1185">Reference proteome</keyword>
<evidence type="ECO:0000313" key="4">
    <source>
        <dbReference type="Proteomes" id="UP001500466"/>
    </source>
</evidence>
<dbReference type="RefSeq" id="WP_345677473.1">
    <property type="nucleotide sequence ID" value="NZ_BAABHS010000016.1"/>
</dbReference>
<evidence type="ECO:0000313" key="3">
    <source>
        <dbReference type="EMBL" id="GAA4973932.1"/>
    </source>
</evidence>
<evidence type="ECO:0000256" key="2">
    <source>
        <dbReference type="SAM" id="Phobius"/>
    </source>
</evidence>